<evidence type="ECO:0000313" key="2">
    <source>
        <dbReference type="Proteomes" id="UP000068167"/>
    </source>
</evidence>
<dbReference type="EMBL" id="CP011339">
    <property type="protein sequence ID" value="AKV67256.1"/>
    <property type="molecule type" value="Genomic_DNA"/>
</dbReference>
<dbReference type="AlphaFoldDB" id="A0A0K1RZX3"/>
<sequence length="81" mass="9150">MPELKISISEAAHKTLLALVDSSGDTLPTVLDKAIENYRRYVFLVQANEAFAALRKNETLWQEEISERQTWEQTLADGVEG</sequence>
<gene>
    <name evidence="1" type="ORF">VL20_2142</name>
</gene>
<dbReference type="RefSeq" id="WP_002739747.1">
    <property type="nucleotide sequence ID" value="NZ_CP011339.1"/>
</dbReference>
<reference evidence="1 2" key="1">
    <citation type="journal article" date="2016" name="Stand. Genomic Sci.">
        <title>Complete genome sequence and genomic characterization of Microcystis panniformis FACHB 1757 by third-generation sequencing.</title>
        <authorList>
            <person name="Zhang J.Y."/>
            <person name="Guan R."/>
            <person name="Zhang H.J."/>
            <person name="Li H."/>
            <person name="Xiao P."/>
            <person name="Yu G.L."/>
            <person name="Du L."/>
            <person name="Cao D.M."/>
            <person name="Zhu B.C."/>
            <person name="Li R.H."/>
            <person name="Lu Z.H."/>
        </authorList>
    </citation>
    <scope>NUCLEOTIDE SEQUENCE [LARGE SCALE GENOMIC DNA]</scope>
    <source>
        <strain evidence="1 2">FACHB-1757</strain>
    </source>
</reference>
<accession>A0A0K1RZX3</accession>
<dbReference type="PATRIC" id="fig|1638788.3.peg.2156"/>
<dbReference type="Proteomes" id="UP000068167">
    <property type="component" value="Chromosome"/>
</dbReference>
<organism evidence="1 2">
    <name type="scientific">Microcystis panniformis FACHB-1757</name>
    <dbReference type="NCBI Taxonomy" id="1638788"/>
    <lineage>
        <taxon>Bacteria</taxon>
        <taxon>Bacillati</taxon>
        <taxon>Cyanobacteriota</taxon>
        <taxon>Cyanophyceae</taxon>
        <taxon>Oscillatoriophycideae</taxon>
        <taxon>Chroococcales</taxon>
        <taxon>Microcystaceae</taxon>
        <taxon>Microcystis</taxon>
    </lineage>
</organism>
<protein>
    <submittedName>
        <fullName evidence="1">Programmed cell death antitoxin YdcD</fullName>
    </submittedName>
</protein>
<evidence type="ECO:0000313" key="1">
    <source>
        <dbReference type="EMBL" id="AKV67256.1"/>
    </source>
</evidence>
<keyword evidence="2" id="KW-1185">Reference proteome</keyword>
<name>A0A0K1RZX3_9CHRO</name>
<dbReference type="KEGG" id="mpk:VL20_2142"/>
<proteinExistence type="predicted"/>